<feature type="domain" description="CCHC-type" evidence="8">
    <location>
        <begin position="86"/>
        <end position="99"/>
    </location>
</feature>
<dbReference type="InterPro" id="IPR051644">
    <property type="entry name" value="TRAMP_AT-DNA-binding"/>
</dbReference>
<dbReference type="SMART" id="SM00343">
    <property type="entry name" value="ZnF_C2HC"/>
    <property type="match status" value="5"/>
</dbReference>
<sequence>MERELQTRYWGISNPDDLVRCTICAHEGHMAETCPSRTCKHCQACDEHFSLECPTQRKCKKCRERGHVQKDCPSKLARSVADGFFCDLCGESGHVEEECSLLWRTFFPEDVPNLNKVETLSCCCYQCGSDRHWGDDCP</sequence>
<name>A0A8E2FD59_9PEZI</name>
<accession>A0A8E2FD59</accession>
<keyword evidence="4 7" id="KW-0863">Zinc-finger</keyword>
<dbReference type="GO" id="GO:0071037">
    <property type="term" value="P:nuclear polyadenylation-dependent snRNA catabolic process"/>
    <property type="evidence" value="ECO:0007669"/>
    <property type="project" value="TreeGrafter"/>
</dbReference>
<dbReference type="PANTHER" id="PTHR46543:SF1">
    <property type="entry name" value="ZINC FINGER CCHC DOMAIN-CONTAINING PROTEIN 7"/>
    <property type="match status" value="1"/>
</dbReference>
<dbReference type="GO" id="GO:0031499">
    <property type="term" value="C:TRAMP complex"/>
    <property type="evidence" value="ECO:0007669"/>
    <property type="project" value="TreeGrafter"/>
</dbReference>
<dbReference type="InterPro" id="IPR001878">
    <property type="entry name" value="Znf_CCHC"/>
</dbReference>
<dbReference type="PROSITE" id="PS50158">
    <property type="entry name" value="ZF_CCHC"/>
    <property type="match status" value="3"/>
</dbReference>
<feature type="domain" description="CCHC-type" evidence="8">
    <location>
        <begin position="57"/>
        <end position="74"/>
    </location>
</feature>
<dbReference type="GO" id="GO:0071031">
    <property type="term" value="P:nuclear mRNA surveillance of mRNA 3'-end processing"/>
    <property type="evidence" value="ECO:0007669"/>
    <property type="project" value="TreeGrafter"/>
</dbReference>
<evidence type="ECO:0000256" key="4">
    <source>
        <dbReference type="ARBA" id="ARBA00022771"/>
    </source>
</evidence>
<comment type="subcellular location">
    <subcellularLocation>
        <location evidence="1">Nucleus</location>
    </subcellularLocation>
</comment>
<gene>
    <name evidence="9" type="ORF">AOQ84DRAFT_279853</name>
</gene>
<dbReference type="GO" id="GO:0071039">
    <property type="term" value="P:nuclear polyadenylation-dependent CUT catabolic process"/>
    <property type="evidence" value="ECO:0007669"/>
    <property type="project" value="TreeGrafter"/>
</dbReference>
<evidence type="ECO:0000313" key="9">
    <source>
        <dbReference type="EMBL" id="OCL15007.1"/>
    </source>
</evidence>
<feature type="non-terminal residue" evidence="9">
    <location>
        <position position="138"/>
    </location>
</feature>
<keyword evidence="3" id="KW-0677">Repeat</keyword>
<organism evidence="9 10">
    <name type="scientific">Glonium stellatum</name>
    <dbReference type="NCBI Taxonomy" id="574774"/>
    <lineage>
        <taxon>Eukaryota</taxon>
        <taxon>Fungi</taxon>
        <taxon>Dikarya</taxon>
        <taxon>Ascomycota</taxon>
        <taxon>Pezizomycotina</taxon>
        <taxon>Dothideomycetes</taxon>
        <taxon>Pleosporomycetidae</taxon>
        <taxon>Gloniales</taxon>
        <taxon>Gloniaceae</taxon>
        <taxon>Glonium</taxon>
    </lineage>
</organism>
<keyword evidence="6" id="KW-0539">Nucleus</keyword>
<dbReference type="OrthoDB" id="7608935at2759"/>
<keyword evidence="2" id="KW-0479">Metal-binding</keyword>
<dbReference type="GO" id="GO:0008270">
    <property type="term" value="F:zinc ion binding"/>
    <property type="evidence" value="ECO:0007669"/>
    <property type="project" value="UniProtKB-KW"/>
</dbReference>
<evidence type="ECO:0000256" key="5">
    <source>
        <dbReference type="ARBA" id="ARBA00022833"/>
    </source>
</evidence>
<keyword evidence="5" id="KW-0862">Zinc</keyword>
<reference evidence="9 10" key="1">
    <citation type="journal article" date="2016" name="Nat. Commun.">
        <title>Ectomycorrhizal ecology is imprinted in the genome of the dominant symbiotic fungus Cenococcum geophilum.</title>
        <authorList>
            <consortium name="DOE Joint Genome Institute"/>
            <person name="Peter M."/>
            <person name="Kohler A."/>
            <person name="Ohm R.A."/>
            <person name="Kuo A."/>
            <person name="Krutzmann J."/>
            <person name="Morin E."/>
            <person name="Arend M."/>
            <person name="Barry K.W."/>
            <person name="Binder M."/>
            <person name="Choi C."/>
            <person name="Clum A."/>
            <person name="Copeland A."/>
            <person name="Grisel N."/>
            <person name="Haridas S."/>
            <person name="Kipfer T."/>
            <person name="LaButti K."/>
            <person name="Lindquist E."/>
            <person name="Lipzen A."/>
            <person name="Maire R."/>
            <person name="Meier B."/>
            <person name="Mihaltcheva S."/>
            <person name="Molinier V."/>
            <person name="Murat C."/>
            <person name="Poggeler S."/>
            <person name="Quandt C.A."/>
            <person name="Sperisen C."/>
            <person name="Tritt A."/>
            <person name="Tisserant E."/>
            <person name="Crous P.W."/>
            <person name="Henrissat B."/>
            <person name="Nehls U."/>
            <person name="Egli S."/>
            <person name="Spatafora J.W."/>
            <person name="Grigoriev I.V."/>
            <person name="Martin F.M."/>
        </authorList>
    </citation>
    <scope>NUCLEOTIDE SEQUENCE [LARGE SCALE GENOMIC DNA]</scope>
    <source>
        <strain evidence="9 10">CBS 207.34</strain>
    </source>
</reference>
<dbReference type="GO" id="GO:0071035">
    <property type="term" value="P:nuclear polyadenylation-dependent rRNA catabolic process"/>
    <property type="evidence" value="ECO:0007669"/>
    <property type="project" value="TreeGrafter"/>
</dbReference>
<proteinExistence type="predicted"/>
<evidence type="ECO:0000256" key="6">
    <source>
        <dbReference type="ARBA" id="ARBA00023242"/>
    </source>
</evidence>
<evidence type="ECO:0000256" key="2">
    <source>
        <dbReference type="ARBA" id="ARBA00022723"/>
    </source>
</evidence>
<dbReference type="Proteomes" id="UP000250140">
    <property type="component" value="Unassembled WGS sequence"/>
</dbReference>
<dbReference type="PANTHER" id="PTHR46543">
    <property type="entry name" value="ZINC FINGER CCHC DOMAIN-CONTAINING PROTEIN 7"/>
    <property type="match status" value="1"/>
</dbReference>
<feature type="domain" description="CCHC-type" evidence="8">
    <location>
        <begin position="124"/>
        <end position="138"/>
    </location>
</feature>
<evidence type="ECO:0000256" key="7">
    <source>
        <dbReference type="PROSITE-ProRule" id="PRU00047"/>
    </source>
</evidence>
<dbReference type="Pfam" id="PF00098">
    <property type="entry name" value="zf-CCHC"/>
    <property type="match status" value="1"/>
</dbReference>
<dbReference type="Gene3D" id="4.10.60.10">
    <property type="entry name" value="Zinc finger, CCHC-type"/>
    <property type="match status" value="2"/>
</dbReference>
<evidence type="ECO:0000256" key="1">
    <source>
        <dbReference type="ARBA" id="ARBA00004123"/>
    </source>
</evidence>
<dbReference type="GO" id="GO:0071036">
    <property type="term" value="P:nuclear polyadenylation-dependent snoRNA catabolic process"/>
    <property type="evidence" value="ECO:0007669"/>
    <property type="project" value="TreeGrafter"/>
</dbReference>
<evidence type="ECO:0000313" key="10">
    <source>
        <dbReference type="Proteomes" id="UP000250140"/>
    </source>
</evidence>
<evidence type="ECO:0000259" key="8">
    <source>
        <dbReference type="PROSITE" id="PS50158"/>
    </source>
</evidence>
<dbReference type="AlphaFoldDB" id="A0A8E2FD59"/>
<keyword evidence="10" id="KW-1185">Reference proteome</keyword>
<dbReference type="EMBL" id="KV748496">
    <property type="protein sequence ID" value="OCL15007.1"/>
    <property type="molecule type" value="Genomic_DNA"/>
</dbReference>
<dbReference type="SUPFAM" id="SSF57756">
    <property type="entry name" value="Retrovirus zinc finger-like domains"/>
    <property type="match status" value="2"/>
</dbReference>
<dbReference type="GO" id="GO:0071038">
    <property type="term" value="P:TRAMP-dependent tRNA surveillance pathway"/>
    <property type="evidence" value="ECO:0007669"/>
    <property type="project" value="TreeGrafter"/>
</dbReference>
<evidence type="ECO:0000256" key="3">
    <source>
        <dbReference type="ARBA" id="ARBA00022737"/>
    </source>
</evidence>
<protein>
    <recommendedName>
        <fullName evidence="8">CCHC-type domain-containing protein</fullName>
    </recommendedName>
</protein>
<dbReference type="GO" id="GO:0003723">
    <property type="term" value="F:RNA binding"/>
    <property type="evidence" value="ECO:0007669"/>
    <property type="project" value="TreeGrafter"/>
</dbReference>
<dbReference type="InterPro" id="IPR036875">
    <property type="entry name" value="Znf_CCHC_sf"/>
</dbReference>